<evidence type="ECO:0000313" key="3">
    <source>
        <dbReference type="Proteomes" id="UP000176101"/>
    </source>
</evidence>
<reference evidence="2 3" key="1">
    <citation type="journal article" date="2016" name="Front. Microbiol.">
        <title>Comparative Genomics Analysis of Streptomyces Species Reveals Their Adaptation to the Marine Environment and Their Diversity at the Genomic Level.</title>
        <authorList>
            <person name="Tian X."/>
            <person name="Zhang Z."/>
            <person name="Yang T."/>
            <person name="Chen M."/>
            <person name="Li J."/>
            <person name="Chen F."/>
            <person name="Yang J."/>
            <person name="Li W."/>
            <person name="Zhang B."/>
            <person name="Zhang Z."/>
            <person name="Wu J."/>
            <person name="Zhang C."/>
            <person name="Long L."/>
            <person name="Xiao J."/>
        </authorList>
    </citation>
    <scope>NUCLEOTIDE SEQUENCE [LARGE SCALE GENOMIC DNA]</scope>
    <source>
        <strain evidence="2 3">SCSIO 02100</strain>
    </source>
</reference>
<proteinExistence type="predicted"/>
<feature type="compositionally biased region" description="Basic and acidic residues" evidence="1">
    <location>
        <begin position="1"/>
        <end position="15"/>
    </location>
</feature>
<protein>
    <submittedName>
        <fullName evidence="2">Uncharacterized protein</fullName>
    </submittedName>
</protein>
<comment type="caution">
    <text evidence="2">The sequence shown here is derived from an EMBL/GenBank/DDBJ whole genome shotgun (WGS) entry which is preliminary data.</text>
</comment>
<organism evidence="2 3">
    <name type="scientific">Streptomyces oceani</name>
    <dbReference type="NCBI Taxonomy" id="1075402"/>
    <lineage>
        <taxon>Bacteria</taxon>
        <taxon>Bacillati</taxon>
        <taxon>Actinomycetota</taxon>
        <taxon>Actinomycetes</taxon>
        <taxon>Kitasatosporales</taxon>
        <taxon>Streptomycetaceae</taxon>
        <taxon>Streptomyces</taxon>
    </lineage>
</organism>
<evidence type="ECO:0000256" key="1">
    <source>
        <dbReference type="SAM" id="MobiDB-lite"/>
    </source>
</evidence>
<dbReference type="Proteomes" id="UP000176101">
    <property type="component" value="Unassembled WGS sequence"/>
</dbReference>
<dbReference type="EMBL" id="LJGU01000115">
    <property type="protein sequence ID" value="OEV03970.1"/>
    <property type="molecule type" value="Genomic_DNA"/>
</dbReference>
<gene>
    <name evidence="2" type="ORF">AN216_09520</name>
</gene>
<accession>A0A1E7KJ76</accession>
<sequence>MPELTRKDPRLKAAQDDAEQCAPDWKPPEETPAPDPSGPLPEAADGKNTDACADGSCEVLVTSHANVTANGLTVDITVEEQLTTFRSGGSVMQLGGQSGEVEFGDDLKITIVAQNEEGAVLEFTPG</sequence>
<dbReference type="AlphaFoldDB" id="A0A1E7KJ76"/>
<evidence type="ECO:0000313" key="2">
    <source>
        <dbReference type="EMBL" id="OEV03970.1"/>
    </source>
</evidence>
<keyword evidence="3" id="KW-1185">Reference proteome</keyword>
<feature type="compositionally biased region" description="Pro residues" evidence="1">
    <location>
        <begin position="30"/>
        <end position="39"/>
    </location>
</feature>
<feature type="region of interest" description="Disordered" evidence="1">
    <location>
        <begin position="1"/>
        <end position="51"/>
    </location>
</feature>
<name>A0A1E7KJ76_9ACTN</name>